<feature type="binding site" evidence="8">
    <location>
        <position position="159"/>
    </location>
    <ligand>
        <name>Mn(2+)</name>
        <dbReference type="ChEBI" id="CHEBI:29035"/>
    </ligand>
</feature>
<keyword evidence="6 7" id="KW-0464">Manganese</keyword>
<dbReference type="PRINTS" id="PR00325">
    <property type="entry name" value="GERMIN"/>
</dbReference>
<dbReference type="AlphaFoldDB" id="A0ABD3ELS4"/>
<feature type="binding site" evidence="8">
    <location>
        <position position="113"/>
    </location>
    <ligand>
        <name>Mn(2+)</name>
        <dbReference type="ChEBI" id="CHEBI:29035"/>
    </ligand>
</feature>
<evidence type="ECO:0000313" key="14">
    <source>
        <dbReference type="Proteomes" id="UP001632038"/>
    </source>
</evidence>
<keyword evidence="11" id="KW-0472">Membrane</keyword>
<evidence type="ECO:0000256" key="7">
    <source>
        <dbReference type="PIRSR" id="PIRSR601929-1"/>
    </source>
</evidence>
<dbReference type="PANTHER" id="PTHR31238">
    <property type="entry name" value="GERMIN-LIKE PROTEIN SUBFAMILY 3 MEMBER 3"/>
    <property type="match status" value="1"/>
</dbReference>
<dbReference type="Proteomes" id="UP001632038">
    <property type="component" value="Unassembled WGS sequence"/>
</dbReference>
<dbReference type="Gene3D" id="2.60.120.10">
    <property type="entry name" value="Jelly Rolls"/>
    <property type="match status" value="1"/>
</dbReference>
<name>A0ABD3ELS4_9LAMI</name>
<dbReference type="CDD" id="cd02241">
    <property type="entry name" value="cupin_OxOx"/>
    <property type="match status" value="1"/>
</dbReference>
<keyword evidence="9" id="KW-1015">Disulfide bond</keyword>
<feature type="domain" description="Cupin type-1" evidence="12">
    <location>
        <begin position="63"/>
        <end position="198"/>
    </location>
</feature>
<evidence type="ECO:0000256" key="6">
    <source>
        <dbReference type="ARBA" id="ARBA00023211"/>
    </source>
</evidence>
<evidence type="ECO:0000256" key="5">
    <source>
        <dbReference type="ARBA" id="ARBA00022723"/>
    </source>
</evidence>
<dbReference type="InterPro" id="IPR011051">
    <property type="entry name" value="RmlC_Cupin_sf"/>
</dbReference>
<dbReference type="InterPro" id="IPR014710">
    <property type="entry name" value="RmlC-like_jellyroll"/>
</dbReference>
<sequence length="199" mass="21200">MASTIIYLSLIIIINFLITIAFAFDPTPLQDFCVADLTSQLSISGPLPCKDPKSVTADNFYYTGLNKPGDTSNKLNAGLTPVGVKQVPGLNTLGLSMARLDLGPGGYFPLHVHARASEIHIVLQGSLEVGFTSPEHNYTYYSKTLNVGDMFVVPAGLIHVQRNPGNVPMSSYSILNSQNPGVDEIGKAIKNLPAGQLGA</sequence>
<organism evidence="13 14">
    <name type="scientific">Castilleja foliolosa</name>
    <dbReference type="NCBI Taxonomy" id="1961234"/>
    <lineage>
        <taxon>Eukaryota</taxon>
        <taxon>Viridiplantae</taxon>
        <taxon>Streptophyta</taxon>
        <taxon>Embryophyta</taxon>
        <taxon>Tracheophyta</taxon>
        <taxon>Spermatophyta</taxon>
        <taxon>Magnoliopsida</taxon>
        <taxon>eudicotyledons</taxon>
        <taxon>Gunneridae</taxon>
        <taxon>Pentapetalae</taxon>
        <taxon>asterids</taxon>
        <taxon>lamiids</taxon>
        <taxon>Lamiales</taxon>
        <taxon>Orobanchaceae</taxon>
        <taxon>Pedicularideae</taxon>
        <taxon>Castillejinae</taxon>
        <taxon>Castilleja</taxon>
    </lineage>
</organism>
<keyword evidence="3 10" id="KW-0052">Apoplast</keyword>
<comment type="caution">
    <text evidence="13">The sequence shown here is derived from an EMBL/GenBank/DDBJ whole genome shotgun (WGS) entry which is preliminary data.</text>
</comment>
<accession>A0ABD3ELS4</accession>
<keyword evidence="5 7" id="KW-0479">Metal-binding</keyword>
<keyword evidence="11" id="KW-1133">Transmembrane helix</keyword>
<comment type="similarity">
    <text evidence="2 10">Belongs to the germin family.</text>
</comment>
<evidence type="ECO:0000256" key="10">
    <source>
        <dbReference type="RuleBase" id="RU366015"/>
    </source>
</evidence>
<evidence type="ECO:0000256" key="11">
    <source>
        <dbReference type="SAM" id="Phobius"/>
    </source>
</evidence>
<feature type="disulfide bond" evidence="9">
    <location>
        <begin position="33"/>
        <end position="49"/>
    </location>
</feature>
<proteinExistence type="inferred from homology"/>
<evidence type="ECO:0000256" key="3">
    <source>
        <dbReference type="ARBA" id="ARBA00022523"/>
    </source>
</evidence>
<evidence type="ECO:0000256" key="9">
    <source>
        <dbReference type="PIRSR" id="PIRSR601929-3"/>
    </source>
</evidence>
<dbReference type="EMBL" id="JAVIJP010000005">
    <property type="protein sequence ID" value="KAL3654189.1"/>
    <property type="molecule type" value="Genomic_DNA"/>
</dbReference>
<dbReference type="GO" id="GO:0030145">
    <property type="term" value="F:manganese ion binding"/>
    <property type="evidence" value="ECO:0007669"/>
    <property type="project" value="UniProtKB-UniRule"/>
</dbReference>
<feature type="binding site" evidence="7">
    <location>
        <position position="113"/>
    </location>
    <ligand>
        <name>oxalate</name>
        <dbReference type="ChEBI" id="CHEBI:30623"/>
    </ligand>
</feature>
<feature type="binding site" evidence="7">
    <location>
        <position position="118"/>
    </location>
    <ligand>
        <name>oxalate</name>
        <dbReference type="ChEBI" id="CHEBI:30623"/>
    </ligand>
</feature>
<evidence type="ECO:0000256" key="1">
    <source>
        <dbReference type="ARBA" id="ARBA00004271"/>
    </source>
</evidence>
<dbReference type="Pfam" id="PF00190">
    <property type="entry name" value="Cupin_1"/>
    <property type="match status" value="1"/>
</dbReference>
<keyword evidence="11" id="KW-0812">Transmembrane</keyword>
<dbReference type="InterPro" id="IPR001929">
    <property type="entry name" value="Germin"/>
</dbReference>
<evidence type="ECO:0000256" key="8">
    <source>
        <dbReference type="PIRSR" id="PIRSR601929-2"/>
    </source>
</evidence>
<dbReference type="SMART" id="SM00835">
    <property type="entry name" value="Cupin_1"/>
    <property type="match status" value="1"/>
</dbReference>
<evidence type="ECO:0000256" key="2">
    <source>
        <dbReference type="ARBA" id="ARBA00007456"/>
    </source>
</evidence>
<dbReference type="GO" id="GO:0048046">
    <property type="term" value="C:apoplast"/>
    <property type="evidence" value="ECO:0007669"/>
    <property type="project" value="UniProtKB-SubCell"/>
</dbReference>
<keyword evidence="14" id="KW-1185">Reference proteome</keyword>
<evidence type="ECO:0000313" key="13">
    <source>
        <dbReference type="EMBL" id="KAL3654189.1"/>
    </source>
</evidence>
<evidence type="ECO:0000256" key="4">
    <source>
        <dbReference type="ARBA" id="ARBA00022525"/>
    </source>
</evidence>
<keyword evidence="4 10" id="KW-0964">Secreted</keyword>
<dbReference type="SUPFAM" id="SSF51182">
    <property type="entry name" value="RmlC-like cupins"/>
    <property type="match status" value="1"/>
</dbReference>
<gene>
    <name evidence="13" type="ORF">CASFOL_003870</name>
</gene>
<dbReference type="InterPro" id="IPR006045">
    <property type="entry name" value="Cupin_1"/>
</dbReference>
<feature type="transmembrane region" description="Helical" evidence="11">
    <location>
        <begin position="5"/>
        <end position="24"/>
    </location>
</feature>
<reference evidence="14" key="1">
    <citation type="journal article" date="2024" name="IScience">
        <title>Strigolactones Initiate the Formation of Haustorium-like Structures in Castilleja.</title>
        <authorList>
            <person name="Buerger M."/>
            <person name="Peterson D."/>
            <person name="Chory J."/>
        </authorList>
    </citation>
    <scope>NUCLEOTIDE SEQUENCE [LARGE SCALE GENOMIC DNA]</scope>
</reference>
<feature type="binding site" evidence="8">
    <location>
        <position position="118"/>
    </location>
    <ligand>
        <name>Mn(2+)</name>
        <dbReference type="ChEBI" id="CHEBI:29035"/>
    </ligand>
</feature>
<comment type="subcellular location">
    <subcellularLocation>
        <location evidence="1 10">Secreted</location>
        <location evidence="1 10">Extracellular space</location>
        <location evidence="1 10">Apoplast</location>
    </subcellularLocation>
</comment>
<feature type="binding site" evidence="8">
    <location>
        <position position="111"/>
    </location>
    <ligand>
        <name>Mn(2+)</name>
        <dbReference type="ChEBI" id="CHEBI:29035"/>
    </ligand>
</feature>
<protein>
    <recommendedName>
        <fullName evidence="10">Germin-like protein</fullName>
    </recommendedName>
</protein>
<evidence type="ECO:0000259" key="12">
    <source>
        <dbReference type="SMART" id="SM00835"/>
    </source>
</evidence>